<organism evidence="2 3">
    <name type="scientific">Bizionia arctica</name>
    <dbReference type="NCBI Taxonomy" id="1495645"/>
    <lineage>
        <taxon>Bacteria</taxon>
        <taxon>Pseudomonadati</taxon>
        <taxon>Bacteroidota</taxon>
        <taxon>Flavobacteriia</taxon>
        <taxon>Flavobacteriales</taxon>
        <taxon>Flavobacteriaceae</taxon>
        <taxon>Bizionia</taxon>
    </lineage>
</organism>
<dbReference type="AlphaFoldDB" id="A0A917GG99"/>
<comment type="caution">
    <text evidence="2">The sequence shown here is derived from an EMBL/GenBank/DDBJ whole genome shotgun (WGS) entry which is preliminary data.</text>
</comment>
<dbReference type="EMBL" id="BMFQ01000002">
    <property type="protein sequence ID" value="GGG43735.1"/>
    <property type="molecule type" value="Genomic_DNA"/>
</dbReference>
<keyword evidence="3" id="KW-1185">Reference proteome</keyword>
<name>A0A917GG99_9FLAO</name>
<accession>A0A917GG99</accession>
<gene>
    <name evidence="2" type="ORF">GCM10010976_14110</name>
</gene>
<dbReference type="PROSITE" id="PS51257">
    <property type="entry name" value="PROKAR_LIPOPROTEIN"/>
    <property type="match status" value="1"/>
</dbReference>
<evidence type="ECO:0000313" key="3">
    <source>
        <dbReference type="Proteomes" id="UP000625976"/>
    </source>
</evidence>
<sequence>MKHLRTVTILLAVAFVGLTVISCKDSKKEDSNDAMHSNLSTNEAEMNHDETMDSNTMNASNDMMDSSTQNSSAKQVVLDYMALKDALVETNKDEAAQAGKKLESTLNSFNVSSYTSEQQKELKDIIADAKEHAEHIGKSEMDHQREHFKILSKDIMDMVAITGTETTLYQQFCPMYDKGSAWLSMEKEVNNPYYGSKMLHCGTVQKEIN</sequence>
<dbReference type="InterPro" id="IPR021782">
    <property type="entry name" value="DUF3347"/>
</dbReference>
<reference evidence="2" key="2">
    <citation type="submission" date="2020-09" db="EMBL/GenBank/DDBJ databases">
        <authorList>
            <person name="Sun Q."/>
            <person name="Zhou Y."/>
        </authorList>
    </citation>
    <scope>NUCLEOTIDE SEQUENCE</scope>
    <source>
        <strain evidence="2">CGMCC 1.12751</strain>
    </source>
</reference>
<dbReference type="Pfam" id="PF11827">
    <property type="entry name" value="DUF3347"/>
    <property type="match status" value="1"/>
</dbReference>
<dbReference type="Proteomes" id="UP000625976">
    <property type="component" value="Unassembled WGS sequence"/>
</dbReference>
<dbReference type="RefSeq" id="WP_188463293.1">
    <property type="nucleotide sequence ID" value="NZ_BMFQ01000002.1"/>
</dbReference>
<evidence type="ECO:0000259" key="1">
    <source>
        <dbReference type="Pfam" id="PF11827"/>
    </source>
</evidence>
<evidence type="ECO:0000313" key="2">
    <source>
        <dbReference type="EMBL" id="GGG43735.1"/>
    </source>
</evidence>
<feature type="domain" description="DUF3347" evidence="1">
    <location>
        <begin position="76"/>
        <end position="166"/>
    </location>
</feature>
<reference evidence="2" key="1">
    <citation type="journal article" date="2014" name="Int. J. Syst. Evol. Microbiol.">
        <title>Complete genome sequence of Corynebacterium casei LMG S-19264T (=DSM 44701T), isolated from a smear-ripened cheese.</title>
        <authorList>
            <consortium name="US DOE Joint Genome Institute (JGI-PGF)"/>
            <person name="Walter F."/>
            <person name="Albersmeier A."/>
            <person name="Kalinowski J."/>
            <person name="Ruckert C."/>
        </authorList>
    </citation>
    <scope>NUCLEOTIDE SEQUENCE</scope>
    <source>
        <strain evidence="2">CGMCC 1.12751</strain>
    </source>
</reference>
<proteinExistence type="predicted"/>
<protein>
    <recommendedName>
        <fullName evidence="1">DUF3347 domain-containing protein</fullName>
    </recommendedName>
</protein>